<name>L8H5Q8_ACACF</name>
<evidence type="ECO:0000256" key="3">
    <source>
        <dbReference type="ARBA" id="ARBA00022729"/>
    </source>
</evidence>
<dbReference type="RefSeq" id="XP_004344592.1">
    <property type="nucleotide sequence ID" value="XM_004344542.1"/>
</dbReference>
<dbReference type="KEGG" id="acan:ACA1_277790"/>
<dbReference type="OrthoDB" id="1735038at2759"/>
<dbReference type="Pfam" id="PF05577">
    <property type="entry name" value="Peptidase_S28"/>
    <property type="match status" value="1"/>
</dbReference>
<evidence type="ECO:0000256" key="2">
    <source>
        <dbReference type="ARBA" id="ARBA00022670"/>
    </source>
</evidence>
<dbReference type="PANTHER" id="PTHR11010:SF28">
    <property type="entry name" value="SERINE PROTEASE K12H4.7"/>
    <property type="match status" value="1"/>
</dbReference>
<dbReference type="GO" id="GO:0006508">
    <property type="term" value="P:proteolysis"/>
    <property type="evidence" value="ECO:0007669"/>
    <property type="project" value="UniProtKB-KW"/>
</dbReference>
<keyword evidence="8" id="KW-1185">Reference proteome</keyword>
<feature type="signal peptide" evidence="6">
    <location>
        <begin position="1"/>
        <end position="22"/>
    </location>
</feature>
<evidence type="ECO:0000256" key="4">
    <source>
        <dbReference type="ARBA" id="ARBA00022801"/>
    </source>
</evidence>
<dbReference type="SUPFAM" id="SSF53474">
    <property type="entry name" value="alpha/beta-Hydrolases"/>
    <property type="match status" value="1"/>
</dbReference>
<dbReference type="InterPro" id="IPR029058">
    <property type="entry name" value="AB_hydrolase_fold"/>
</dbReference>
<evidence type="ECO:0000256" key="5">
    <source>
        <dbReference type="ARBA" id="ARBA00023180"/>
    </source>
</evidence>
<dbReference type="OMA" id="MNNPPTW"/>
<dbReference type="MEROPS" id="S28.A25"/>
<dbReference type="Gene3D" id="3.40.50.1820">
    <property type="entry name" value="alpha/beta hydrolase"/>
    <property type="match status" value="1"/>
</dbReference>
<dbReference type="GO" id="GO:0070008">
    <property type="term" value="F:serine-type exopeptidase activity"/>
    <property type="evidence" value="ECO:0007669"/>
    <property type="project" value="InterPro"/>
</dbReference>
<sequence length="478" mass="52497">MEMRWQVTVLVAACMILLVAEAAFSPAGDMGYQQRRPIVHRTTTVHRHAGSAPTELKGLSQKVYQFTQKVDHFDPLNGKTYQQKYIVTDDNYVPGGPIFLFLGGEAPVEFFDFQTVLPRSLTKQFGALYIALEHRFYGVSMPAHDYSTASLALLSSRQALADAANFLVSFNKTLTNPGPWVVWGCSYSGALSAWFRAKYPNLVVGSVAPSGPVYASLNFTQYYGVFSTAASPQCVETVKRATAMLMAKLSTADGRKELTEISASPQEHYYFLLTLTEAIGGSDQFQNPPAWPLNTTCNTMMQSGDLLANWAQVVNQANGPKAPNACNDFNEETSYLKPLRQPTSSDRSWLFQQCTEFGFFMPTYPGTSVFPLMDLEHQVKWCQNVFGVSGMTPNTEGTNAYYGGYDLRGSNILFTNGDADPWHTLSITKDLPAPAGVRAVTYAAGHCAPMTQPTSQDPVSLQHARVVVANFIASLVQP</sequence>
<dbReference type="VEuPathDB" id="AmoebaDB:ACA1_277790"/>
<dbReference type="Gene3D" id="1.20.120.980">
    <property type="entry name" value="Serine carboxypeptidase S28, SKS domain"/>
    <property type="match status" value="1"/>
</dbReference>
<dbReference type="EMBL" id="KB007908">
    <property type="protein sequence ID" value="ELR20849.1"/>
    <property type="molecule type" value="Genomic_DNA"/>
</dbReference>
<keyword evidence="5" id="KW-0325">Glycoprotein</keyword>
<evidence type="ECO:0000313" key="7">
    <source>
        <dbReference type="EMBL" id="ELR20849.1"/>
    </source>
</evidence>
<reference evidence="7 8" key="1">
    <citation type="journal article" date="2013" name="Genome Biol.">
        <title>Genome of Acanthamoeba castellanii highlights extensive lateral gene transfer and early evolution of tyrosine kinase signaling.</title>
        <authorList>
            <person name="Clarke M."/>
            <person name="Lohan A.J."/>
            <person name="Liu B."/>
            <person name="Lagkouvardos I."/>
            <person name="Roy S."/>
            <person name="Zafar N."/>
            <person name="Bertelli C."/>
            <person name="Schilde C."/>
            <person name="Kianianmomeni A."/>
            <person name="Burglin T.R."/>
            <person name="Frech C."/>
            <person name="Turcotte B."/>
            <person name="Kopec K.O."/>
            <person name="Synnott J.M."/>
            <person name="Choo C."/>
            <person name="Paponov I."/>
            <person name="Finkler A."/>
            <person name="Soon Heng Tan C."/>
            <person name="Hutchins A.P."/>
            <person name="Weinmeier T."/>
            <person name="Rattei T."/>
            <person name="Chu J.S."/>
            <person name="Gimenez G."/>
            <person name="Irimia M."/>
            <person name="Rigden D.J."/>
            <person name="Fitzpatrick D.A."/>
            <person name="Lorenzo-Morales J."/>
            <person name="Bateman A."/>
            <person name="Chiu C.H."/>
            <person name="Tang P."/>
            <person name="Hegemann P."/>
            <person name="Fromm H."/>
            <person name="Raoult D."/>
            <person name="Greub G."/>
            <person name="Miranda-Saavedra D."/>
            <person name="Chen N."/>
            <person name="Nash P."/>
            <person name="Ginger M.L."/>
            <person name="Horn M."/>
            <person name="Schaap P."/>
            <person name="Caler L."/>
            <person name="Loftus B."/>
        </authorList>
    </citation>
    <scope>NUCLEOTIDE SEQUENCE [LARGE SCALE GENOMIC DNA]</scope>
    <source>
        <strain evidence="7 8">Neff</strain>
    </source>
</reference>
<dbReference type="GO" id="GO:0008239">
    <property type="term" value="F:dipeptidyl-peptidase activity"/>
    <property type="evidence" value="ECO:0007669"/>
    <property type="project" value="TreeGrafter"/>
</dbReference>
<gene>
    <name evidence="7" type="ORF">ACA1_277790</name>
</gene>
<proteinExistence type="inferred from homology"/>
<evidence type="ECO:0000256" key="6">
    <source>
        <dbReference type="SAM" id="SignalP"/>
    </source>
</evidence>
<evidence type="ECO:0000313" key="8">
    <source>
        <dbReference type="Proteomes" id="UP000011083"/>
    </source>
</evidence>
<protein>
    <submittedName>
        <fullName evidence="7">Protease, serine, 16 (Thymus), putative</fullName>
    </submittedName>
</protein>
<keyword evidence="3 6" id="KW-0732">Signal</keyword>
<feature type="chain" id="PRO_5003990934" evidence="6">
    <location>
        <begin position="23"/>
        <end position="478"/>
    </location>
</feature>
<accession>L8H5Q8</accession>
<comment type="similarity">
    <text evidence="1">Belongs to the peptidase S28 family.</text>
</comment>
<dbReference type="AlphaFoldDB" id="L8H5Q8"/>
<dbReference type="InterPro" id="IPR008758">
    <property type="entry name" value="Peptidase_S28"/>
</dbReference>
<dbReference type="InterPro" id="IPR042269">
    <property type="entry name" value="Ser_carbopepase_S28_SKS"/>
</dbReference>
<keyword evidence="4" id="KW-0378">Hydrolase</keyword>
<keyword evidence="2 7" id="KW-0645">Protease</keyword>
<dbReference type="PANTHER" id="PTHR11010">
    <property type="entry name" value="PROTEASE S28 PRO-X CARBOXYPEPTIDASE-RELATED"/>
    <property type="match status" value="1"/>
</dbReference>
<dbReference type="GeneID" id="14921720"/>
<organism evidence="7 8">
    <name type="scientific">Acanthamoeba castellanii (strain ATCC 30010 / Neff)</name>
    <dbReference type="NCBI Taxonomy" id="1257118"/>
    <lineage>
        <taxon>Eukaryota</taxon>
        <taxon>Amoebozoa</taxon>
        <taxon>Discosea</taxon>
        <taxon>Longamoebia</taxon>
        <taxon>Centramoebida</taxon>
        <taxon>Acanthamoebidae</taxon>
        <taxon>Acanthamoeba</taxon>
    </lineage>
</organism>
<evidence type="ECO:0000256" key="1">
    <source>
        <dbReference type="ARBA" id="ARBA00011079"/>
    </source>
</evidence>
<dbReference type="Proteomes" id="UP000011083">
    <property type="component" value="Unassembled WGS sequence"/>
</dbReference>